<dbReference type="InterPro" id="IPR014388">
    <property type="entry name" value="3-oxoacid_CoA-transferase"/>
</dbReference>
<dbReference type="EC" id="2.8.3.8" evidence="3"/>
<dbReference type="RefSeq" id="WP_228027315.1">
    <property type="nucleotide sequence ID" value="NZ_BJCL01000024.1"/>
</dbReference>
<dbReference type="InterPro" id="IPR037171">
    <property type="entry name" value="NagB/RpiA_transferase-like"/>
</dbReference>
<protein>
    <recommendedName>
        <fullName evidence="3">Acetate CoA-transferase YdiF</fullName>
        <ecNumber evidence="3">2.8.3.8</ecNumber>
    </recommendedName>
</protein>
<dbReference type="PANTHER" id="PTHR43293:SF1">
    <property type="entry name" value="ACETATE COA-TRANSFERASE YDIF"/>
    <property type="match status" value="1"/>
</dbReference>
<comment type="catalytic activity">
    <reaction evidence="3">
        <text>an acyl-CoA + acetate = a carboxylate + acetyl-CoA</text>
        <dbReference type="Rhea" id="RHEA:13381"/>
        <dbReference type="ChEBI" id="CHEBI:29067"/>
        <dbReference type="ChEBI" id="CHEBI:30089"/>
        <dbReference type="ChEBI" id="CHEBI:57288"/>
        <dbReference type="ChEBI" id="CHEBI:58342"/>
        <dbReference type="EC" id="2.8.3.8"/>
    </reaction>
</comment>
<evidence type="ECO:0000256" key="3">
    <source>
        <dbReference type="PIRNR" id="PIRNR000858"/>
    </source>
</evidence>
<proteinExistence type="inferred from homology"/>
<reference evidence="6" key="1">
    <citation type="submission" date="2019-03" db="EMBL/GenBank/DDBJ databases">
        <title>Aquabacterium pictum sp.nov., the first bacteriochlorophyll a-containing freshwater bacterium in the genus Aquabacterium of the class Betaproteobacteria.</title>
        <authorList>
            <person name="Hirose S."/>
            <person name="Tank M."/>
            <person name="Hara E."/>
            <person name="Tamaki H."/>
            <person name="Takaichi S."/>
            <person name="Haruta S."/>
            <person name="Hanada S."/>
        </authorList>
    </citation>
    <scope>NUCLEOTIDE SEQUENCE [LARGE SCALE GENOMIC DNA]</scope>
    <source>
        <strain evidence="6">W35</strain>
    </source>
</reference>
<dbReference type="InterPro" id="IPR004165">
    <property type="entry name" value="CoA_trans_fam_I"/>
</dbReference>
<sequence>MPAPADRTALTPAAAAALIPDGATVACAGFVGVGHAEAVSRAVEARFLASGHPRDLTLVYAAGQGDRATRGVNHYGHAGLLKRVIGGHWISAPMLGDLVQADAIEAWNLPQGVISHLYRAIAGGKSGVVTRIGLHTFVDPRQDGGRLTPRTAQSAIEPRVQRVELGGQEQLFYPSLPIDVALIRATTADALGNLACEQEPFHHDLLAIAQAAHNSGGIVIAQVKRIVPAGTLPASAVRVPGILVDHLVIADDPQDHQMTFGADYDAHFAAAPAGRPPRQTGAPLPLDVRKIIQRRALLMLGAVPPRPGASRPVVNLGVGMPAGMGAVADEEGVGGFVLTVESGPVGGTPADGPAFGAALWPEAITTHAEMFDFYDGGGLDISFLGLAEFTPEGHVNVSRFGSKVSGVGGFINITQSTPRVVFMGALVADGLQIATGDGRLTILQEGRVPKLVPTVQHLSFHGPYVASLGRQISYITERAVFELRGGRLVLTEIAPGLDLQRDVLAVLGAPVVVADDLKTMDARIFTDAPMFQPAG</sequence>
<dbReference type="PANTHER" id="PTHR43293">
    <property type="entry name" value="ACETATE COA-TRANSFERASE YDIF"/>
    <property type="match status" value="1"/>
</dbReference>
<feature type="active site" description="5-glutamyl coenzyme A thioester intermediate" evidence="4">
    <location>
        <position position="341"/>
    </location>
</feature>
<evidence type="ECO:0000313" key="6">
    <source>
        <dbReference type="Proteomes" id="UP000301751"/>
    </source>
</evidence>
<keyword evidence="6" id="KW-1185">Reference proteome</keyword>
<accession>A0A480AX45</accession>
<dbReference type="GO" id="GO:0046952">
    <property type="term" value="P:ketone body catabolic process"/>
    <property type="evidence" value="ECO:0007669"/>
    <property type="project" value="InterPro"/>
</dbReference>
<evidence type="ECO:0000256" key="2">
    <source>
        <dbReference type="ARBA" id="ARBA00022679"/>
    </source>
</evidence>
<dbReference type="PIRSF" id="PIRSF000858">
    <property type="entry name" value="SCOT-t"/>
    <property type="match status" value="1"/>
</dbReference>
<comment type="function">
    <text evidence="3">CoA transferase having broad substrate specificity for short-chain acyl-CoA thioesters with the activity decreasing when the length of the carboxylic acid chain exceeds four carbons.</text>
</comment>
<dbReference type="Pfam" id="PF01144">
    <property type="entry name" value="CoA_trans"/>
    <property type="match status" value="1"/>
</dbReference>
<dbReference type="Gene3D" id="3.40.1080.10">
    <property type="entry name" value="Glutaconate Coenzyme A-transferase"/>
    <property type="match status" value="2"/>
</dbReference>
<dbReference type="SMART" id="SM00882">
    <property type="entry name" value="CoA_trans"/>
    <property type="match status" value="1"/>
</dbReference>
<dbReference type="SUPFAM" id="SSF100950">
    <property type="entry name" value="NagB/RpiA/CoA transferase-like"/>
    <property type="match status" value="2"/>
</dbReference>
<evidence type="ECO:0000256" key="1">
    <source>
        <dbReference type="ARBA" id="ARBA00007154"/>
    </source>
</evidence>
<keyword evidence="2 3" id="KW-0808">Transferase</keyword>
<organism evidence="5 6">
    <name type="scientific">Pseudaquabacterium pictum</name>
    <dbReference type="NCBI Taxonomy" id="2315236"/>
    <lineage>
        <taxon>Bacteria</taxon>
        <taxon>Pseudomonadati</taxon>
        <taxon>Pseudomonadota</taxon>
        <taxon>Betaproteobacteria</taxon>
        <taxon>Burkholderiales</taxon>
        <taxon>Sphaerotilaceae</taxon>
        <taxon>Pseudaquabacterium</taxon>
    </lineage>
</organism>
<dbReference type="GO" id="GO:0008775">
    <property type="term" value="F:acetate CoA-transferase activity"/>
    <property type="evidence" value="ECO:0007669"/>
    <property type="project" value="UniProtKB-EC"/>
</dbReference>
<name>A0A480AX45_9BURK</name>
<evidence type="ECO:0000313" key="5">
    <source>
        <dbReference type="EMBL" id="GCL66054.1"/>
    </source>
</evidence>
<comment type="similarity">
    <text evidence="1 3">Belongs to the 3-oxoacid CoA-transferase family.</text>
</comment>
<dbReference type="AlphaFoldDB" id="A0A480AX45"/>
<dbReference type="Proteomes" id="UP000301751">
    <property type="component" value="Unassembled WGS sequence"/>
</dbReference>
<comment type="caution">
    <text evidence="5">The sequence shown here is derived from an EMBL/GenBank/DDBJ whole genome shotgun (WGS) entry which is preliminary data.</text>
</comment>
<evidence type="ECO:0000256" key="4">
    <source>
        <dbReference type="PIRSR" id="PIRSR000858-1"/>
    </source>
</evidence>
<dbReference type="EMBL" id="BJCL01000024">
    <property type="protein sequence ID" value="GCL66054.1"/>
    <property type="molecule type" value="Genomic_DNA"/>
</dbReference>
<gene>
    <name evidence="5" type="ORF">AQPW35_51350</name>
</gene>